<dbReference type="OrthoDB" id="2576334at2759"/>
<feature type="non-terminal residue" evidence="3">
    <location>
        <position position="497"/>
    </location>
</feature>
<evidence type="ECO:0000256" key="2">
    <source>
        <dbReference type="SAM" id="Phobius"/>
    </source>
</evidence>
<keyword evidence="2" id="KW-0812">Transmembrane</keyword>
<dbReference type="EMBL" id="GL377302">
    <property type="protein sequence ID" value="EFJ01859.1"/>
    <property type="molecule type" value="Genomic_DNA"/>
</dbReference>
<dbReference type="InParanoid" id="D8PS51"/>
<dbReference type="GeneID" id="9597875"/>
<dbReference type="OMA" id="DRIDRTH"/>
<dbReference type="RefSeq" id="XP_003036761.1">
    <property type="nucleotide sequence ID" value="XM_003036715.1"/>
</dbReference>
<dbReference type="eggNOG" id="ENOG502SSYW">
    <property type="taxonomic scope" value="Eukaryota"/>
</dbReference>
<keyword evidence="2" id="KW-0472">Membrane</keyword>
<reference evidence="3 4" key="1">
    <citation type="journal article" date="2010" name="Nat. Biotechnol.">
        <title>Genome sequence of the model mushroom Schizophyllum commune.</title>
        <authorList>
            <person name="Ohm R.A."/>
            <person name="de Jong J.F."/>
            <person name="Lugones L.G."/>
            <person name="Aerts A."/>
            <person name="Kothe E."/>
            <person name="Stajich J.E."/>
            <person name="de Vries R.P."/>
            <person name="Record E."/>
            <person name="Levasseur A."/>
            <person name="Baker S.E."/>
            <person name="Bartholomew K.A."/>
            <person name="Coutinho P.M."/>
            <person name="Erdmann S."/>
            <person name="Fowler T.J."/>
            <person name="Gathman A.C."/>
            <person name="Lombard V."/>
            <person name="Henrissat B."/>
            <person name="Knabe N."/>
            <person name="Kuees U."/>
            <person name="Lilly W.W."/>
            <person name="Lindquist E."/>
            <person name="Lucas S."/>
            <person name="Magnuson J.K."/>
            <person name="Piumi F."/>
            <person name="Raudaskoski M."/>
            <person name="Salamov A."/>
            <person name="Schmutz J."/>
            <person name="Schwarze F.W.M.R."/>
            <person name="vanKuyk P.A."/>
            <person name="Horton J.S."/>
            <person name="Grigoriev I.V."/>
            <person name="Woesten H.A.B."/>
        </authorList>
    </citation>
    <scope>NUCLEOTIDE SEQUENCE [LARGE SCALE GENOMIC DNA]</scope>
    <source>
        <strain evidence="4">H4-8 / FGSC 9210</strain>
    </source>
</reference>
<name>D8PS51_SCHCM</name>
<evidence type="ECO:0000313" key="3">
    <source>
        <dbReference type="EMBL" id="EFJ01859.1"/>
    </source>
</evidence>
<sequence length="497" mass="52861">MSAPQTTHTLSIVDQSPVFQFSPYMSNSTDDGWKVFYQDTPDSSYDLTHTLNNLGRGQSHHASTSSGASATIEFYGSACTLYGTADAGTYKTKLDDGDEQDGSPSGSNTLVAYEGLDYGKHTLTLTVSGGKPVEIQHADVVLGLGENNASLNKTNIDTVEVSQGGYHTEKNPFFSTSGATFNTDHDAAGYPRLDTSGLGTISFTFTSATIIQLLGTMNYDHGQYSVSISPSVGASDETRTFNASSLWFAYDSILFFESGLDRDETYQITMKNLDQDLYMDLHQIILIDAIPKDSPSISTGAIAGIAVGAVIAVLLAILTVLLWRRRRSKRMSGSFDMDAPGYGMHQNGFSTHMPIHAVTISPYEAIPTPASSEFNPASLYMASSASAAAGGNSSTHNGNIPPSKLSSFRGSEVNTEASRSRSNSGDLLSAPTASSSSGSDATMVKGRRTPESRVSPAPRQEVDAGPLALQPAEEPEVLPPGYNPAWAGEPRPIPNTR</sequence>
<dbReference type="KEGG" id="scm:SCHCO_02498882"/>
<dbReference type="VEuPathDB" id="FungiDB:SCHCODRAFT_02498882"/>
<accession>D8PS51</accession>
<organism evidence="4">
    <name type="scientific">Schizophyllum commune (strain H4-8 / FGSC 9210)</name>
    <name type="common">Split gill fungus</name>
    <dbReference type="NCBI Taxonomy" id="578458"/>
    <lineage>
        <taxon>Eukaryota</taxon>
        <taxon>Fungi</taxon>
        <taxon>Dikarya</taxon>
        <taxon>Basidiomycota</taxon>
        <taxon>Agaricomycotina</taxon>
        <taxon>Agaricomycetes</taxon>
        <taxon>Agaricomycetidae</taxon>
        <taxon>Agaricales</taxon>
        <taxon>Schizophyllaceae</taxon>
        <taxon>Schizophyllum</taxon>
    </lineage>
</organism>
<dbReference type="HOGENOM" id="CLU_041311_0_0_1"/>
<proteinExistence type="predicted"/>
<feature type="transmembrane region" description="Helical" evidence="2">
    <location>
        <begin position="301"/>
        <end position="323"/>
    </location>
</feature>
<protein>
    <submittedName>
        <fullName evidence="3">Uncharacterized protein</fullName>
    </submittedName>
</protein>
<dbReference type="AlphaFoldDB" id="D8PS51"/>
<keyword evidence="2" id="KW-1133">Transmembrane helix</keyword>
<dbReference type="Proteomes" id="UP000007431">
    <property type="component" value="Unassembled WGS sequence"/>
</dbReference>
<dbReference type="CDD" id="cd12087">
    <property type="entry name" value="TM_EGFR-like"/>
    <property type="match status" value="1"/>
</dbReference>
<evidence type="ECO:0000256" key="1">
    <source>
        <dbReference type="SAM" id="MobiDB-lite"/>
    </source>
</evidence>
<feature type="compositionally biased region" description="Low complexity" evidence="1">
    <location>
        <begin position="429"/>
        <end position="441"/>
    </location>
</feature>
<gene>
    <name evidence="3" type="ORF">SCHCODRAFT_102978</name>
</gene>
<dbReference type="Gene3D" id="2.60.120.260">
    <property type="entry name" value="Galactose-binding domain-like"/>
    <property type="match status" value="2"/>
</dbReference>
<feature type="region of interest" description="Disordered" evidence="1">
    <location>
        <begin position="387"/>
        <end position="497"/>
    </location>
</feature>
<keyword evidence="4" id="KW-1185">Reference proteome</keyword>
<feature type="compositionally biased region" description="Polar residues" evidence="1">
    <location>
        <begin position="395"/>
        <end position="426"/>
    </location>
</feature>
<dbReference type="STRING" id="578458.D8PS51"/>
<evidence type="ECO:0000313" key="4">
    <source>
        <dbReference type="Proteomes" id="UP000007431"/>
    </source>
</evidence>